<dbReference type="AlphaFoldDB" id="A0A3B0AUK0"/>
<evidence type="ECO:0000313" key="1">
    <source>
        <dbReference type="EMBL" id="RKN62916.1"/>
    </source>
</evidence>
<comment type="caution">
    <text evidence="1">The sequence shown here is derived from an EMBL/GenBank/DDBJ whole genome shotgun (WGS) entry which is preliminary data.</text>
</comment>
<reference evidence="1 2" key="1">
    <citation type="journal article" date="2015" name="Antonie Van Leeuwenhoek">
        <title>Streptomyces klenkii sp. nov., isolated from deep marine sediment.</title>
        <authorList>
            <person name="Veyisoglu A."/>
            <person name="Sahin N."/>
        </authorList>
    </citation>
    <scope>NUCLEOTIDE SEQUENCE [LARGE SCALE GENOMIC DNA]</scope>
    <source>
        <strain evidence="1 2">KCTC 29202</strain>
    </source>
</reference>
<dbReference type="EMBL" id="RBAM01000019">
    <property type="protein sequence ID" value="RKN62916.1"/>
    <property type="molecule type" value="Genomic_DNA"/>
</dbReference>
<protein>
    <submittedName>
        <fullName evidence="1">Uncharacterized protein</fullName>
    </submittedName>
</protein>
<gene>
    <name evidence="1" type="ORF">D7231_30325</name>
</gene>
<keyword evidence="2" id="KW-1185">Reference proteome</keyword>
<evidence type="ECO:0000313" key="2">
    <source>
        <dbReference type="Proteomes" id="UP000270343"/>
    </source>
</evidence>
<sequence length="158" mass="18149">MGRLWDKLLGTKYPDSDVVPLSALEVRDAMLAINGLRVPFLIRNAGPAEHADVVAEWWFRTSSFDNSDRQEERRLRLRMYLDPSGHEVQAVQEQWSSAGGGPSMQHGYRPGGTFTVEWTRERGPDGRRRRVTTLDTRDVKKALEKVVLSSGWTWRRVR</sequence>
<dbReference type="Proteomes" id="UP000270343">
    <property type="component" value="Unassembled WGS sequence"/>
</dbReference>
<accession>A0A3B0AUK0</accession>
<organism evidence="1 2">
    <name type="scientific">Streptomyces klenkii</name>
    <dbReference type="NCBI Taxonomy" id="1420899"/>
    <lineage>
        <taxon>Bacteria</taxon>
        <taxon>Bacillati</taxon>
        <taxon>Actinomycetota</taxon>
        <taxon>Actinomycetes</taxon>
        <taxon>Kitasatosporales</taxon>
        <taxon>Streptomycetaceae</taxon>
        <taxon>Streptomyces</taxon>
    </lineage>
</organism>
<name>A0A3B0AUK0_9ACTN</name>
<proteinExistence type="predicted"/>